<dbReference type="EMBL" id="JANAVB010013395">
    <property type="protein sequence ID" value="KAJ6835584.1"/>
    <property type="molecule type" value="Genomic_DNA"/>
</dbReference>
<keyword evidence="2" id="KW-1133">Transmembrane helix</keyword>
<reference evidence="3" key="1">
    <citation type="journal article" date="2023" name="GigaByte">
        <title>Genome assembly of the bearded iris, Iris pallida Lam.</title>
        <authorList>
            <person name="Bruccoleri R.E."/>
            <person name="Oakeley E.J."/>
            <person name="Faust A.M.E."/>
            <person name="Altorfer M."/>
            <person name="Dessus-Babus S."/>
            <person name="Burckhardt D."/>
            <person name="Oertli M."/>
            <person name="Naumann U."/>
            <person name="Petersen F."/>
            <person name="Wong J."/>
        </authorList>
    </citation>
    <scope>NUCLEOTIDE SEQUENCE</scope>
    <source>
        <strain evidence="3">GSM-AAB239-AS_SAM_17_03QT</strain>
    </source>
</reference>
<sequence>MSGQRRQFGIDLMSAARQTDRRGLGRGVGRGRGSTEARAGGRKGSLGWSSVTTAGPRSATRLGFFFSFFLMWQQWLWFWLLMVVGFGVRRSNRVGVMAKLVVVVSDGSGRGC</sequence>
<protein>
    <submittedName>
        <fullName evidence="3">Extensin</fullName>
    </submittedName>
</protein>
<proteinExistence type="predicted"/>
<evidence type="ECO:0000256" key="2">
    <source>
        <dbReference type="SAM" id="Phobius"/>
    </source>
</evidence>
<name>A0AAX6H4C2_IRIPA</name>
<evidence type="ECO:0000256" key="1">
    <source>
        <dbReference type="SAM" id="MobiDB-lite"/>
    </source>
</evidence>
<dbReference type="AlphaFoldDB" id="A0AAX6H4C2"/>
<reference evidence="3" key="2">
    <citation type="submission" date="2023-04" db="EMBL/GenBank/DDBJ databases">
        <authorList>
            <person name="Bruccoleri R.E."/>
            <person name="Oakeley E.J."/>
            <person name="Faust A.-M."/>
            <person name="Dessus-Babus S."/>
            <person name="Altorfer M."/>
            <person name="Burckhardt D."/>
            <person name="Oertli M."/>
            <person name="Naumann U."/>
            <person name="Petersen F."/>
            <person name="Wong J."/>
        </authorList>
    </citation>
    <scope>NUCLEOTIDE SEQUENCE</scope>
    <source>
        <strain evidence="3">GSM-AAB239-AS_SAM_17_03QT</strain>
        <tissue evidence="3">Leaf</tissue>
    </source>
</reference>
<feature type="transmembrane region" description="Helical" evidence="2">
    <location>
        <begin position="64"/>
        <end position="88"/>
    </location>
</feature>
<dbReference type="Proteomes" id="UP001140949">
    <property type="component" value="Unassembled WGS sequence"/>
</dbReference>
<accession>A0AAX6H4C2</accession>
<gene>
    <name evidence="3" type="ORF">M6B38_331355</name>
</gene>
<comment type="caution">
    <text evidence="3">The sequence shown here is derived from an EMBL/GenBank/DDBJ whole genome shotgun (WGS) entry which is preliminary data.</text>
</comment>
<evidence type="ECO:0000313" key="4">
    <source>
        <dbReference type="Proteomes" id="UP001140949"/>
    </source>
</evidence>
<organism evidence="3 4">
    <name type="scientific">Iris pallida</name>
    <name type="common">Sweet iris</name>
    <dbReference type="NCBI Taxonomy" id="29817"/>
    <lineage>
        <taxon>Eukaryota</taxon>
        <taxon>Viridiplantae</taxon>
        <taxon>Streptophyta</taxon>
        <taxon>Embryophyta</taxon>
        <taxon>Tracheophyta</taxon>
        <taxon>Spermatophyta</taxon>
        <taxon>Magnoliopsida</taxon>
        <taxon>Liliopsida</taxon>
        <taxon>Asparagales</taxon>
        <taxon>Iridaceae</taxon>
        <taxon>Iridoideae</taxon>
        <taxon>Irideae</taxon>
        <taxon>Iris</taxon>
    </lineage>
</organism>
<feature type="region of interest" description="Disordered" evidence="1">
    <location>
        <begin position="13"/>
        <end position="47"/>
    </location>
</feature>
<keyword evidence="2" id="KW-0812">Transmembrane</keyword>
<evidence type="ECO:0000313" key="3">
    <source>
        <dbReference type="EMBL" id="KAJ6835584.1"/>
    </source>
</evidence>
<keyword evidence="2" id="KW-0472">Membrane</keyword>
<keyword evidence="4" id="KW-1185">Reference proteome</keyword>